<sequence length="333" mass="34498">MERTHRMKAWQVTELGAPRQALRPAQLPRPEPGPGQLLVRVAASALNFPDVLLCAGLYQIRPPLPFTPGLELCGRIEAFGEGVSGWTAGERVIGNPILPGGAFAEYALMDAADAFRAPGSLGDEAAAALHIAYQTAWMGLHRRARIQPGETLLVHAAAGGVGSAAIQVGRAAGARVVAVVGGPGKAEVAAKLGAHVVVDRREQDFVAVVKEFTGGRGADVVFDPVGGEAYTGSTKCVAFEGRIVVVGFAGGTVPAPALSHALVKNYSILGLHWGLYRQRDPAQVAAAHAELTALADRGVVAPLVSGRLGFDDVPEGLSRLAAGDTTGRLVLVL</sequence>
<accession>A0A8J7WNL0</accession>
<dbReference type="InterPro" id="IPR013149">
    <property type="entry name" value="ADH-like_C"/>
</dbReference>
<dbReference type="EMBL" id="JAGSXH010000097">
    <property type="protein sequence ID" value="MBS2965713.1"/>
    <property type="molecule type" value="Genomic_DNA"/>
</dbReference>
<evidence type="ECO:0000313" key="2">
    <source>
        <dbReference type="EMBL" id="MBS2965713.1"/>
    </source>
</evidence>
<dbReference type="SUPFAM" id="SSF51735">
    <property type="entry name" value="NAD(P)-binding Rossmann-fold domains"/>
    <property type="match status" value="1"/>
</dbReference>
<organism evidence="2 3">
    <name type="scientific">Actinocrinis puniceicyclus</name>
    <dbReference type="NCBI Taxonomy" id="977794"/>
    <lineage>
        <taxon>Bacteria</taxon>
        <taxon>Bacillati</taxon>
        <taxon>Actinomycetota</taxon>
        <taxon>Actinomycetes</taxon>
        <taxon>Catenulisporales</taxon>
        <taxon>Actinospicaceae</taxon>
        <taxon>Actinocrinis</taxon>
    </lineage>
</organism>
<feature type="domain" description="Enoyl reductase (ER)" evidence="1">
    <location>
        <begin position="17"/>
        <end position="331"/>
    </location>
</feature>
<dbReference type="Gene3D" id="3.40.50.720">
    <property type="entry name" value="NAD(P)-binding Rossmann-like Domain"/>
    <property type="match status" value="1"/>
</dbReference>
<dbReference type="PANTHER" id="PTHR43677">
    <property type="entry name" value="SHORT-CHAIN DEHYDROGENASE/REDUCTASE"/>
    <property type="match status" value="1"/>
</dbReference>
<comment type="caution">
    <text evidence="2">The sequence shown here is derived from an EMBL/GenBank/DDBJ whole genome shotgun (WGS) entry which is preliminary data.</text>
</comment>
<proteinExistence type="predicted"/>
<reference evidence="2" key="1">
    <citation type="submission" date="2021-04" db="EMBL/GenBank/DDBJ databases">
        <title>Genome based classification of Actinospica acidithermotolerans sp. nov., an actinobacterium isolated from an Indonesian hot spring.</title>
        <authorList>
            <person name="Kusuma A.B."/>
            <person name="Putra K.E."/>
            <person name="Nafisah S."/>
            <person name="Loh J."/>
            <person name="Nouioui I."/>
            <person name="Goodfellow M."/>
        </authorList>
    </citation>
    <scope>NUCLEOTIDE SEQUENCE</scope>
    <source>
        <strain evidence="2">DSM 45618</strain>
    </source>
</reference>
<dbReference type="InterPro" id="IPR011032">
    <property type="entry name" value="GroES-like_sf"/>
</dbReference>
<protein>
    <submittedName>
        <fullName evidence="2">NADPH:quinone oxidoreductase family protein</fullName>
    </submittedName>
</protein>
<dbReference type="PROSITE" id="PS01162">
    <property type="entry name" value="QOR_ZETA_CRYSTAL"/>
    <property type="match status" value="1"/>
</dbReference>
<dbReference type="PANTHER" id="PTHR43677:SF4">
    <property type="entry name" value="QUINONE OXIDOREDUCTASE-LIKE PROTEIN 2"/>
    <property type="match status" value="1"/>
</dbReference>
<dbReference type="InterPro" id="IPR051397">
    <property type="entry name" value="Zn-ADH-like_protein"/>
</dbReference>
<dbReference type="InterPro" id="IPR013154">
    <property type="entry name" value="ADH-like_N"/>
</dbReference>
<dbReference type="SMART" id="SM00829">
    <property type="entry name" value="PKS_ER"/>
    <property type="match status" value="1"/>
</dbReference>
<dbReference type="CDD" id="cd08241">
    <property type="entry name" value="QOR1"/>
    <property type="match status" value="1"/>
</dbReference>
<keyword evidence="3" id="KW-1185">Reference proteome</keyword>
<dbReference type="Gene3D" id="3.90.180.10">
    <property type="entry name" value="Medium-chain alcohol dehydrogenases, catalytic domain"/>
    <property type="match status" value="1"/>
</dbReference>
<dbReference type="Pfam" id="PF08240">
    <property type="entry name" value="ADH_N"/>
    <property type="match status" value="1"/>
</dbReference>
<evidence type="ECO:0000259" key="1">
    <source>
        <dbReference type="SMART" id="SM00829"/>
    </source>
</evidence>
<dbReference type="GO" id="GO:0016491">
    <property type="term" value="F:oxidoreductase activity"/>
    <property type="evidence" value="ECO:0007669"/>
    <property type="project" value="InterPro"/>
</dbReference>
<dbReference type="Proteomes" id="UP000677913">
    <property type="component" value="Unassembled WGS sequence"/>
</dbReference>
<gene>
    <name evidence="2" type="ORF">KGA66_21860</name>
</gene>
<dbReference type="InterPro" id="IPR002364">
    <property type="entry name" value="Quin_OxRdtase/zeta-crystal_CS"/>
</dbReference>
<dbReference type="AlphaFoldDB" id="A0A8J7WNL0"/>
<dbReference type="InterPro" id="IPR036291">
    <property type="entry name" value="NAD(P)-bd_dom_sf"/>
</dbReference>
<dbReference type="GO" id="GO:0008270">
    <property type="term" value="F:zinc ion binding"/>
    <property type="evidence" value="ECO:0007669"/>
    <property type="project" value="InterPro"/>
</dbReference>
<dbReference type="InterPro" id="IPR020843">
    <property type="entry name" value="ER"/>
</dbReference>
<name>A0A8J7WNL0_9ACTN</name>
<dbReference type="SUPFAM" id="SSF50129">
    <property type="entry name" value="GroES-like"/>
    <property type="match status" value="1"/>
</dbReference>
<dbReference type="Pfam" id="PF00107">
    <property type="entry name" value="ADH_zinc_N"/>
    <property type="match status" value="1"/>
</dbReference>
<evidence type="ECO:0000313" key="3">
    <source>
        <dbReference type="Proteomes" id="UP000677913"/>
    </source>
</evidence>